<dbReference type="SUPFAM" id="SSF50998">
    <property type="entry name" value="Quinoprotein alcohol dehydrogenase-like"/>
    <property type="match status" value="1"/>
</dbReference>
<sequence length="685" mass="71899">MLSVANLRAEPRHDAPDMMRCNSYSPDRNPESLEVVLRRTALTAALALAAAALAVPAATAHAEPPAAAATVHTGAPPGTVTDLGPASEVTSVNGAELIDGTIYTATGGVTPIVVGAYDLAEQRVNRRYELPTGAGAWATAAVGTDLYVGTYDPGDLYRVDTTGTAVTKVADVSPDQFIWALATAPDGVLYGGTYPNGRVFSYDPATGATRDYGVAVPGEQYVRSIAVDATTIYAGVGAHAHLIAIDRATGAKREILPPEFADRTFVGTLALEDGLLAAALSPTGTMLLIDTADPSRYEVVQTPDSYITAIAIDPGRNDVYVGTRPSGTLRRYDRDTGQLSTLAVPYDGASFGRLFVTGDQLRGVVTNTVVTYDLSTGELTGVDLTEAGMPPAPELAMAIATDGPRVYVSGKAGVQVHDLVAGTSTRRFLPGEAKAMTPVAGEIWMSVYTLAYLFRMAPDGDPRRVTTIGHEQTRPLDATWSPADKLLVVGTEPEYGRHGGAVSFYDPRSGALDVHRDVIPDQSIRSVAVKHGTAFLGSSINGGLGTTPRATEARLAGFDLATRTKTWEISPVPGAKQIVELVAAGDRILGLTETGVLFAVDQRTRQMVATTTVTSGQNTLVQVGPAIYGTNGRDVWKLDPATMTVTPFVTGLNAEWYGGGALLTAAPDGSALYALRGRNLVRIQL</sequence>
<protein>
    <submittedName>
        <fullName evidence="2">Outer membrane protein assembly factor BamB, contains PQQ-like beta-propeller repeat</fullName>
    </submittedName>
</protein>
<dbReference type="PANTHER" id="PTHR47197:SF3">
    <property type="entry name" value="DIHYDRO-HEME D1 DEHYDROGENASE"/>
    <property type="match status" value="1"/>
</dbReference>
<dbReference type="InterPro" id="IPR011048">
    <property type="entry name" value="Haem_d1_sf"/>
</dbReference>
<dbReference type="EMBL" id="LT607412">
    <property type="protein sequence ID" value="SCF03705.1"/>
    <property type="molecule type" value="Genomic_DNA"/>
</dbReference>
<keyword evidence="3" id="KW-1185">Reference proteome</keyword>
<accession>A0A1C4X5J0</accession>
<dbReference type="AlphaFoldDB" id="A0A1C4X5J0"/>
<feature type="region of interest" description="Disordered" evidence="1">
    <location>
        <begin position="1"/>
        <end position="26"/>
    </location>
</feature>
<name>A0A1C4X5J0_9ACTN</name>
<dbReference type="Gene3D" id="2.130.10.10">
    <property type="entry name" value="YVTN repeat-like/Quinoprotein amine dehydrogenase"/>
    <property type="match status" value="3"/>
</dbReference>
<evidence type="ECO:0000313" key="2">
    <source>
        <dbReference type="EMBL" id="SCF03705.1"/>
    </source>
</evidence>
<reference evidence="3" key="1">
    <citation type="submission" date="2016-06" db="EMBL/GenBank/DDBJ databases">
        <authorList>
            <person name="Varghese N."/>
            <person name="Submissions Spin"/>
        </authorList>
    </citation>
    <scope>NUCLEOTIDE SEQUENCE [LARGE SCALE GENOMIC DNA]</scope>
    <source>
        <strain evidence="3">DSM 44875</strain>
    </source>
</reference>
<dbReference type="InterPro" id="IPR015943">
    <property type="entry name" value="WD40/YVTN_repeat-like_dom_sf"/>
</dbReference>
<dbReference type="PANTHER" id="PTHR47197">
    <property type="entry name" value="PROTEIN NIRF"/>
    <property type="match status" value="1"/>
</dbReference>
<dbReference type="Proteomes" id="UP000198243">
    <property type="component" value="Chromosome I"/>
</dbReference>
<dbReference type="InterPro" id="IPR051200">
    <property type="entry name" value="Host-pathogen_enzymatic-act"/>
</dbReference>
<dbReference type="InterPro" id="IPR011047">
    <property type="entry name" value="Quinoprotein_ADH-like_sf"/>
</dbReference>
<proteinExistence type="predicted"/>
<evidence type="ECO:0000313" key="3">
    <source>
        <dbReference type="Proteomes" id="UP000198243"/>
    </source>
</evidence>
<evidence type="ECO:0000256" key="1">
    <source>
        <dbReference type="SAM" id="MobiDB-lite"/>
    </source>
</evidence>
<organism evidence="2 3">
    <name type="scientific">Micromonospora coriariae</name>
    <dbReference type="NCBI Taxonomy" id="285665"/>
    <lineage>
        <taxon>Bacteria</taxon>
        <taxon>Bacillati</taxon>
        <taxon>Actinomycetota</taxon>
        <taxon>Actinomycetes</taxon>
        <taxon>Micromonosporales</taxon>
        <taxon>Micromonosporaceae</taxon>
        <taxon>Micromonospora</taxon>
    </lineage>
</organism>
<dbReference type="SUPFAM" id="SSF51004">
    <property type="entry name" value="C-terminal (heme d1) domain of cytochrome cd1-nitrite reductase"/>
    <property type="match status" value="1"/>
</dbReference>
<gene>
    <name evidence="2" type="ORF">GA0070607_4711</name>
</gene>